<feature type="transmembrane region" description="Helical" evidence="5">
    <location>
        <begin position="45"/>
        <end position="61"/>
    </location>
</feature>
<reference evidence="7 8" key="1">
    <citation type="submission" date="2019-02" db="EMBL/GenBank/DDBJ databases">
        <title>Deep-cultivation of Planctomycetes and their phenomic and genomic characterization uncovers novel biology.</title>
        <authorList>
            <person name="Wiegand S."/>
            <person name="Jogler M."/>
            <person name="Boedeker C."/>
            <person name="Pinto D."/>
            <person name="Vollmers J."/>
            <person name="Rivas-Marin E."/>
            <person name="Kohn T."/>
            <person name="Peeters S.H."/>
            <person name="Heuer A."/>
            <person name="Rast P."/>
            <person name="Oberbeckmann S."/>
            <person name="Bunk B."/>
            <person name="Jeske O."/>
            <person name="Meyerdierks A."/>
            <person name="Storesund J.E."/>
            <person name="Kallscheuer N."/>
            <person name="Luecker S."/>
            <person name="Lage O.M."/>
            <person name="Pohl T."/>
            <person name="Merkel B.J."/>
            <person name="Hornburger P."/>
            <person name="Mueller R.-W."/>
            <person name="Bruemmer F."/>
            <person name="Labrenz M."/>
            <person name="Spormann A.M."/>
            <person name="Op den Camp H."/>
            <person name="Overmann J."/>
            <person name="Amann R."/>
            <person name="Jetten M.S.M."/>
            <person name="Mascher T."/>
            <person name="Medema M.H."/>
            <person name="Devos D.P."/>
            <person name="Kaster A.-K."/>
            <person name="Ovreas L."/>
            <person name="Rohde M."/>
            <person name="Galperin M.Y."/>
            <person name="Jogler C."/>
        </authorList>
    </citation>
    <scope>NUCLEOTIDE SEQUENCE [LARGE SCALE GENOMIC DNA]</scope>
    <source>
        <strain evidence="7 8">Pan189</strain>
    </source>
</reference>
<evidence type="ECO:0000259" key="6">
    <source>
        <dbReference type="Pfam" id="PF04932"/>
    </source>
</evidence>
<feature type="transmembrane region" description="Helical" evidence="5">
    <location>
        <begin position="453"/>
        <end position="472"/>
    </location>
</feature>
<dbReference type="InterPro" id="IPR007016">
    <property type="entry name" value="O-antigen_ligase-rel_domated"/>
</dbReference>
<dbReference type="Pfam" id="PF04932">
    <property type="entry name" value="Wzy_C"/>
    <property type="match status" value="1"/>
</dbReference>
<evidence type="ECO:0000313" key="8">
    <source>
        <dbReference type="Proteomes" id="UP000317318"/>
    </source>
</evidence>
<feature type="transmembrane region" description="Helical" evidence="5">
    <location>
        <begin position="135"/>
        <end position="155"/>
    </location>
</feature>
<evidence type="ECO:0000256" key="3">
    <source>
        <dbReference type="ARBA" id="ARBA00022989"/>
    </source>
</evidence>
<dbReference type="InterPro" id="IPR011990">
    <property type="entry name" value="TPR-like_helical_dom_sf"/>
</dbReference>
<dbReference type="AlphaFoldDB" id="A0A517R5P3"/>
<dbReference type="RefSeq" id="WP_145365339.1">
    <property type="nucleotide sequence ID" value="NZ_CP036268.1"/>
</dbReference>
<proteinExistence type="predicted"/>
<comment type="subcellular location">
    <subcellularLocation>
        <location evidence="1">Membrane</location>
        <topology evidence="1">Multi-pass membrane protein</topology>
    </subcellularLocation>
</comment>
<name>A0A517R5P3_9PLAN</name>
<keyword evidence="3 5" id="KW-1133">Transmembrane helix</keyword>
<feature type="transmembrane region" description="Helical" evidence="5">
    <location>
        <begin position="478"/>
        <end position="494"/>
    </location>
</feature>
<feature type="transmembrane region" description="Helical" evidence="5">
    <location>
        <begin position="252"/>
        <end position="271"/>
    </location>
</feature>
<organism evidence="7 8">
    <name type="scientific">Stratiformator vulcanicus</name>
    <dbReference type="NCBI Taxonomy" id="2527980"/>
    <lineage>
        <taxon>Bacteria</taxon>
        <taxon>Pseudomonadati</taxon>
        <taxon>Planctomycetota</taxon>
        <taxon>Planctomycetia</taxon>
        <taxon>Planctomycetales</taxon>
        <taxon>Planctomycetaceae</taxon>
        <taxon>Stratiformator</taxon>
    </lineage>
</organism>
<dbReference type="Proteomes" id="UP000317318">
    <property type="component" value="Chromosome"/>
</dbReference>
<dbReference type="GO" id="GO:0016020">
    <property type="term" value="C:membrane"/>
    <property type="evidence" value="ECO:0007669"/>
    <property type="project" value="UniProtKB-SubCell"/>
</dbReference>
<dbReference type="OrthoDB" id="274640at2"/>
<dbReference type="PANTHER" id="PTHR37422">
    <property type="entry name" value="TEICHURONIC ACID BIOSYNTHESIS PROTEIN TUAE"/>
    <property type="match status" value="1"/>
</dbReference>
<feature type="transmembrane region" description="Helical" evidence="5">
    <location>
        <begin position="73"/>
        <end position="97"/>
    </location>
</feature>
<dbReference type="Gene3D" id="1.25.40.10">
    <property type="entry name" value="Tetratricopeptide repeat domain"/>
    <property type="match status" value="1"/>
</dbReference>
<feature type="transmembrane region" description="Helical" evidence="5">
    <location>
        <begin position="218"/>
        <end position="245"/>
    </location>
</feature>
<accession>A0A517R5P3</accession>
<feature type="transmembrane region" description="Helical" evidence="5">
    <location>
        <begin position="306"/>
        <end position="328"/>
    </location>
</feature>
<evidence type="ECO:0000313" key="7">
    <source>
        <dbReference type="EMBL" id="QDT39179.1"/>
    </source>
</evidence>
<dbReference type="EMBL" id="CP036268">
    <property type="protein sequence ID" value="QDT39179.1"/>
    <property type="molecule type" value="Genomic_DNA"/>
</dbReference>
<evidence type="ECO:0000256" key="5">
    <source>
        <dbReference type="SAM" id="Phobius"/>
    </source>
</evidence>
<keyword evidence="7" id="KW-0436">Ligase</keyword>
<evidence type="ECO:0000256" key="1">
    <source>
        <dbReference type="ARBA" id="ARBA00004141"/>
    </source>
</evidence>
<evidence type="ECO:0000256" key="4">
    <source>
        <dbReference type="ARBA" id="ARBA00023136"/>
    </source>
</evidence>
<gene>
    <name evidence="7" type="ORF">Pan189_35820</name>
</gene>
<dbReference type="KEGG" id="svp:Pan189_35820"/>
<dbReference type="InterPro" id="IPR051533">
    <property type="entry name" value="WaaL-like"/>
</dbReference>
<feature type="transmembrane region" description="Helical" evidence="5">
    <location>
        <begin position="529"/>
        <end position="546"/>
    </location>
</feature>
<feature type="domain" description="O-antigen ligase-related" evidence="6">
    <location>
        <begin position="263"/>
        <end position="404"/>
    </location>
</feature>
<dbReference type="GO" id="GO:0016874">
    <property type="term" value="F:ligase activity"/>
    <property type="evidence" value="ECO:0007669"/>
    <property type="project" value="UniProtKB-KW"/>
</dbReference>
<feature type="transmembrane region" description="Helical" evidence="5">
    <location>
        <begin position="399"/>
        <end position="420"/>
    </location>
</feature>
<feature type="transmembrane region" description="Helical" evidence="5">
    <location>
        <begin position="558"/>
        <end position="579"/>
    </location>
</feature>
<feature type="transmembrane region" description="Helical" evidence="5">
    <location>
        <begin position="506"/>
        <end position="523"/>
    </location>
</feature>
<keyword evidence="4 5" id="KW-0472">Membrane</keyword>
<keyword evidence="2 5" id="KW-0812">Transmembrane</keyword>
<feature type="transmembrane region" description="Helical" evidence="5">
    <location>
        <begin position="277"/>
        <end position="294"/>
    </location>
</feature>
<keyword evidence="8" id="KW-1185">Reference proteome</keyword>
<protein>
    <submittedName>
        <fullName evidence="7">O-Antigen ligase</fullName>
    </submittedName>
</protein>
<sequence>MAKSERKRTTDSPEPARHRWPLCLFIGIATCRFLIPTEAAAQGETLWIALLAWAGLGWVNWTERHASPQRGTVTFDLVDVALLLLIAGHVFSSWVVFDGGGDRRVAITMCWEWAGLWATWRIGRRITGPLRVNALRDWFFALTVGLAALGVWQHYVFYPTESAHYRELRQAESQLSEPGGDRDELLEIRRELAAMGVPNEEPARTLWENRLLNSSEPFGLYGLANTFGGHLAFALLISAPIFVAMIRGNRSIGPAAIVAAGGLLIVLSLVLTKSRTAWVGSGVGLGVLLVGLRFRVAALAPWKAVAATIGGLALLSALAVGATVSGALDDEVIGEAPKSVAVRLNYWAGALRVLSERPVLGTGPANFRSYYRQVKSPDASEDIASPHNLLLDVWVSGGMLSALGLFLLVSALAAVVVRIASDAKSDARTPSDNAPPPDGKESPENYAPLTGSLLIYGIGVPAAVTAGGGLLLTTSLDSRIIAVGFLAAAMLLVLRGANVPLSDSRSLWPWVAGTVALLIHLLGADGIEFPAVVQTMLIGLVAVGAASNVKWELRTPRIFPKAAAATAAAIALAGVVFALRPIVTGTVATAHARNLIAIGSPPARVLESYDDAAAADPLSLAPLLDTARYSTTLAQSRPNEKRWSAEARQRWQMYLQADPRSAAGWLEYAELLIASRLWTKESDRLKAAGAYREVGEALENAVSLDPTDARFRARIAFAWDDFGSAKQAGKHAAAALAQDERNRANGHLEQYLPDGILSRLKDFVQPALDSLPPSGQE</sequence>
<evidence type="ECO:0000256" key="2">
    <source>
        <dbReference type="ARBA" id="ARBA00022692"/>
    </source>
</evidence>
<dbReference type="PANTHER" id="PTHR37422:SF13">
    <property type="entry name" value="LIPOPOLYSACCHARIDE BIOSYNTHESIS PROTEIN PA4999-RELATED"/>
    <property type="match status" value="1"/>
</dbReference>